<feature type="transmembrane region" description="Helical" evidence="1">
    <location>
        <begin position="21"/>
        <end position="45"/>
    </location>
</feature>
<dbReference type="EMBL" id="JAEKFT010000003">
    <property type="protein sequence ID" value="MBT0960329.1"/>
    <property type="molecule type" value="Genomic_DNA"/>
</dbReference>
<evidence type="ECO:0000313" key="3">
    <source>
        <dbReference type="Proteomes" id="UP000694660"/>
    </source>
</evidence>
<evidence type="ECO:0000313" key="2">
    <source>
        <dbReference type="EMBL" id="MBT0960329.1"/>
    </source>
</evidence>
<gene>
    <name evidence="2" type="ORF">I8J34_04005</name>
</gene>
<proteinExistence type="predicted"/>
<sequence length="128" mass="13527">MNENVTPNRRRKHATGFLKRGVLIVGALFGAILVLIGLVVGAMGAEPGLAALRDALAGARPLLLALRLSAIYALWHYWPTLIERLAARHGITEAGLGAALAMRHRVALCLLAIEALIGFSRITGGTDA</sequence>
<dbReference type="AlphaFoldDB" id="A0A944D5J8"/>
<comment type="caution">
    <text evidence="2">The sequence shown here is derived from an EMBL/GenBank/DDBJ whole genome shotgun (WGS) entry which is preliminary data.</text>
</comment>
<evidence type="ECO:0000256" key="1">
    <source>
        <dbReference type="SAM" id="Phobius"/>
    </source>
</evidence>
<organism evidence="2 3">
    <name type="scientific">Denitromonas iodatirespirans</name>
    <dbReference type="NCBI Taxonomy" id="2795389"/>
    <lineage>
        <taxon>Bacteria</taxon>
        <taxon>Pseudomonadati</taxon>
        <taxon>Pseudomonadota</taxon>
        <taxon>Betaproteobacteria</taxon>
        <taxon>Rhodocyclales</taxon>
        <taxon>Zoogloeaceae</taxon>
        <taxon>Denitromonas</taxon>
    </lineage>
</organism>
<accession>A0A944D5J8</accession>
<dbReference type="Proteomes" id="UP000694660">
    <property type="component" value="Unassembled WGS sequence"/>
</dbReference>
<keyword evidence="1" id="KW-0812">Transmembrane</keyword>
<protein>
    <submittedName>
        <fullName evidence="2">Uncharacterized protein</fullName>
    </submittedName>
</protein>
<keyword evidence="3" id="KW-1185">Reference proteome</keyword>
<dbReference type="RefSeq" id="WP_214360081.1">
    <property type="nucleotide sequence ID" value="NZ_JAEKFT010000003.1"/>
</dbReference>
<feature type="transmembrane region" description="Helical" evidence="1">
    <location>
        <begin position="57"/>
        <end position="78"/>
    </location>
</feature>
<name>A0A944D5J8_DENI1</name>
<keyword evidence="1" id="KW-0472">Membrane</keyword>
<keyword evidence="1" id="KW-1133">Transmembrane helix</keyword>
<reference evidence="3" key="1">
    <citation type="journal article" date="2022" name="ISME J.">
        <title>Genetic and phylogenetic analysis of dissimilatory iodate-reducing bacteria identifies potential niches across the world's oceans.</title>
        <authorList>
            <person name="Reyes-Umana V."/>
            <person name="Henning Z."/>
            <person name="Lee K."/>
            <person name="Barnum T.P."/>
            <person name="Coates J.D."/>
        </authorList>
    </citation>
    <scope>NUCLEOTIDE SEQUENCE [LARGE SCALE GENOMIC DNA]</scope>
    <source>
        <strain evidence="3">IR12</strain>
    </source>
</reference>